<dbReference type="EMBL" id="FXTK01000011">
    <property type="protein sequence ID" value="SMO79681.1"/>
    <property type="molecule type" value="Genomic_DNA"/>
</dbReference>
<feature type="compositionally biased region" description="Basic and acidic residues" evidence="2">
    <location>
        <begin position="537"/>
        <end position="549"/>
    </location>
</feature>
<keyword evidence="3" id="KW-0812">Transmembrane</keyword>
<feature type="compositionally biased region" description="Basic and acidic residues" evidence="2">
    <location>
        <begin position="830"/>
        <end position="856"/>
    </location>
</feature>
<evidence type="ECO:0000256" key="1">
    <source>
        <dbReference type="SAM" id="Coils"/>
    </source>
</evidence>
<feature type="coiled-coil region" evidence="1">
    <location>
        <begin position="488"/>
        <end position="535"/>
    </location>
</feature>
<dbReference type="AlphaFoldDB" id="A0A521E8C9"/>
<organism evidence="4 5">
    <name type="scientific">Paracoccus laeviglucosivorans</name>
    <dbReference type="NCBI Taxonomy" id="1197861"/>
    <lineage>
        <taxon>Bacteria</taxon>
        <taxon>Pseudomonadati</taxon>
        <taxon>Pseudomonadota</taxon>
        <taxon>Alphaproteobacteria</taxon>
        <taxon>Rhodobacterales</taxon>
        <taxon>Paracoccaceae</taxon>
        <taxon>Paracoccus</taxon>
    </lineage>
</organism>
<evidence type="ECO:0000313" key="4">
    <source>
        <dbReference type="EMBL" id="SMO79681.1"/>
    </source>
</evidence>
<accession>A0A521E8C9</accession>
<name>A0A521E8C9_9RHOB</name>
<evidence type="ECO:0000256" key="2">
    <source>
        <dbReference type="SAM" id="MobiDB-lite"/>
    </source>
</evidence>
<feature type="transmembrane region" description="Helical" evidence="3">
    <location>
        <begin position="149"/>
        <end position="166"/>
    </location>
</feature>
<feature type="compositionally biased region" description="Low complexity" evidence="2">
    <location>
        <begin position="761"/>
        <end position="781"/>
    </location>
</feature>
<feature type="transmembrane region" description="Helical" evidence="3">
    <location>
        <begin position="28"/>
        <end position="49"/>
    </location>
</feature>
<dbReference type="InterPro" id="IPR012683">
    <property type="entry name" value="CHP02302_TM"/>
</dbReference>
<evidence type="ECO:0000313" key="5">
    <source>
        <dbReference type="Proteomes" id="UP000319014"/>
    </source>
</evidence>
<reference evidence="4 5" key="1">
    <citation type="submission" date="2017-05" db="EMBL/GenBank/DDBJ databases">
        <authorList>
            <person name="Varghese N."/>
            <person name="Submissions S."/>
        </authorList>
    </citation>
    <scope>NUCLEOTIDE SEQUENCE [LARGE SCALE GENOMIC DNA]</scope>
    <source>
        <strain evidence="4 5">DSM 100094</strain>
    </source>
</reference>
<feature type="region of interest" description="Disordered" evidence="2">
    <location>
        <begin position="536"/>
        <end position="557"/>
    </location>
</feature>
<dbReference type="Proteomes" id="UP000319014">
    <property type="component" value="Unassembled WGS sequence"/>
</dbReference>
<protein>
    <submittedName>
        <fullName evidence="4">TIGR02302 family protein</fullName>
    </submittedName>
</protein>
<feature type="coiled-coil region" evidence="1">
    <location>
        <begin position="560"/>
        <end position="632"/>
    </location>
</feature>
<keyword evidence="1" id="KW-0175">Coiled coil</keyword>
<keyword evidence="5" id="KW-1185">Reference proteome</keyword>
<keyword evidence="3" id="KW-0472">Membrane</keyword>
<feature type="compositionally biased region" description="Basic and acidic residues" evidence="2">
    <location>
        <begin position="708"/>
        <end position="732"/>
    </location>
</feature>
<evidence type="ECO:0000256" key="3">
    <source>
        <dbReference type="SAM" id="Phobius"/>
    </source>
</evidence>
<sequence length="863" mass="93847">MTDSPDPRTARRAVDLTRAGMWWEQVALAYWPLGVVVAVAFAALAFGAADLVDSAALLWISGFVVLAVVAAGWWGLRRFRRPSIEDARARVDLTLPGRPLSALRDQVAVGAGDAGSDALWQAHLAHMQDAAARARAVIPDARLRWRDPVGLRLVGLIALVMALIFAPTGRLGQGIAALGATFRPAPEAVPVTSDAPSWEGWAEPPGYTRRPTIYLNALPEGQALDLPQGTKLSFRLYGEGGAVTQNIGAAVAGDPAAPEFMAERSGMIQVAGRQFPVTVIPDAAPSVQPVVQPDRRADGRLVQPFRAADDNGIVSGKALIQLDLGSIDRRFGLEIAPEPRDQISIDLPLPPSGQRKDIRGQLTTDLSRHPWANLPVTVSLEVRDGIDQQGRSEPVQMVLPGRRFFDPLAASLIELRRDLLWSRENGPRSAEVLRAISWQPEGVMDPALAEGLRGVIGTLESGNLTEEARNRLAQVLWDAAVQLEDGGLADALERMQQAQERLSEAIRNGASPDEIQRLMDELSEATDAYVDMLAQQGKEDPSQKFDRSKQQGQQVTGDQIQQMMDEIQRLMNEGRMAEAQELLEQFNRMMQNLRVTQTPGQGGEGRPSDQLADTLREQQKLADEAMRELQDQWGQWQQPGEPGQGQQGEGQQGEGQEGQGQQGQGQQGQGQQGQGQSGQSLADRQRALREDLGRQRGLLPGRGTEQGDQARRNLDDAGRAMEEAEQALRDGDQAGAMQRQAQAIENMREGMRALGNMARNENPNQQQGQDGQQQQQGQEDGPAGEGERSGPRGLAQRSPSTDPLGRDTGGNGGAEGAFDPNATRPGNDAGRARDLQDEIRRRSGQAERPRDERDYLGRLLDNF</sequence>
<gene>
    <name evidence="4" type="ORF">SAMN06265221_111129</name>
</gene>
<dbReference type="RefSeq" id="WP_342778595.1">
    <property type="nucleotide sequence ID" value="NZ_FXTK01000011.1"/>
</dbReference>
<dbReference type="Pfam" id="PF13779">
    <property type="entry name" value="DUF4175"/>
    <property type="match status" value="1"/>
</dbReference>
<proteinExistence type="predicted"/>
<feature type="compositionally biased region" description="Basic and acidic residues" evidence="2">
    <location>
        <begin position="683"/>
        <end position="694"/>
    </location>
</feature>
<keyword evidence="3" id="KW-1133">Transmembrane helix</keyword>
<feature type="compositionally biased region" description="Gly residues" evidence="2">
    <location>
        <begin position="642"/>
        <end position="676"/>
    </location>
</feature>
<feature type="region of interest" description="Disordered" evidence="2">
    <location>
        <begin position="635"/>
        <end position="863"/>
    </location>
</feature>
<feature type="transmembrane region" description="Helical" evidence="3">
    <location>
        <begin position="55"/>
        <end position="76"/>
    </location>
</feature>